<organism evidence="1 2">
    <name type="scientific">Gluconacetobacter aggeris</name>
    <dbReference type="NCBI Taxonomy" id="1286186"/>
    <lineage>
        <taxon>Bacteria</taxon>
        <taxon>Pseudomonadati</taxon>
        <taxon>Pseudomonadota</taxon>
        <taxon>Alphaproteobacteria</taxon>
        <taxon>Acetobacterales</taxon>
        <taxon>Acetobacteraceae</taxon>
        <taxon>Gluconacetobacter</taxon>
    </lineage>
</organism>
<dbReference type="AlphaFoldDB" id="A0A7W4IWH2"/>
<dbReference type="EMBL" id="JABEQD010000022">
    <property type="protein sequence ID" value="MBB2170330.1"/>
    <property type="molecule type" value="Genomic_DNA"/>
</dbReference>
<protein>
    <recommendedName>
        <fullName evidence="3">Trypsin-like peptidase</fullName>
    </recommendedName>
</protein>
<dbReference type="SUPFAM" id="SSF50494">
    <property type="entry name" value="Trypsin-like serine proteases"/>
    <property type="match status" value="1"/>
</dbReference>
<name>A0A7W4IWH2_9PROT</name>
<evidence type="ECO:0008006" key="3">
    <source>
        <dbReference type="Google" id="ProtNLM"/>
    </source>
</evidence>
<dbReference type="Proteomes" id="UP000559860">
    <property type="component" value="Unassembled WGS sequence"/>
</dbReference>
<sequence length="337" mass="37508">MTNNTRKWIPFESVVPIIMISDHAPEYPFFSGTGFFVIFPPYEHVFLVTARHCVLNDDGTSKGRLLIPWKESEHCREIIRFSGILTAVTTYSRGFHEDICVLIVSDTSPERLEHLRNRALTLQCQDNVDSILEFVGAQDENLRIVGYPGCSKTFDYDTRMAKVEARGTYGKILPGTLKNDQFDVGGLNWKDGELGGFSGSPVISLHPTSGGGVARIVVGVVSLGSSTKFTAININVVTNLISILIRDKYILNSSSYLRGSVDGEPKGRNMTEKQTTKFTINHDGTTKPWILLKAHLDIHCPSGWETSLVLRQTNATTLYEVRAENVDELLIAKLAWD</sequence>
<accession>A0A7W4IWH2</accession>
<proteinExistence type="predicted"/>
<dbReference type="RefSeq" id="WP_182987775.1">
    <property type="nucleotide sequence ID" value="NZ_JABEQD010000022.1"/>
</dbReference>
<reference evidence="1 2" key="1">
    <citation type="submission" date="2020-04" db="EMBL/GenBank/DDBJ databases">
        <title>Description of novel Gluconacetobacter.</title>
        <authorList>
            <person name="Sombolestani A."/>
        </authorList>
    </citation>
    <scope>NUCLEOTIDE SEQUENCE [LARGE SCALE GENOMIC DNA]</scope>
    <source>
        <strain evidence="1 2">LMG 27801</strain>
    </source>
</reference>
<evidence type="ECO:0000313" key="2">
    <source>
        <dbReference type="Proteomes" id="UP000559860"/>
    </source>
</evidence>
<keyword evidence="2" id="KW-1185">Reference proteome</keyword>
<comment type="caution">
    <text evidence="1">The sequence shown here is derived from an EMBL/GenBank/DDBJ whole genome shotgun (WGS) entry which is preliminary data.</text>
</comment>
<evidence type="ECO:0000313" key="1">
    <source>
        <dbReference type="EMBL" id="MBB2170330.1"/>
    </source>
</evidence>
<dbReference type="InterPro" id="IPR009003">
    <property type="entry name" value="Peptidase_S1_PA"/>
</dbReference>
<gene>
    <name evidence="1" type="ORF">HLH36_18615</name>
</gene>